<gene>
    <name evidence="6" type="ORF">BJ971_003263</name>
</gene>
<evidence type="ECO:0000256" key="1">
    <source>
        <dbReference type="ARBA" id="ARBA00012220"/>
    </source>
</evidence>
<dbReference type="InterPro" id="IPR014746">
    <property type="entry name" value="Gln_synth/guanido_kin_cat_dom"/>
</dbReference>
<dbReference type="EC" id="6.3.2.2" evidence="1"/>
<dbReference type="Gene3D" id="3.30.590.20">
    <property type="match status" value="1"/>
</dbReference>
<dbReference type="Pfam" id="PF04107">
    <property type="entry name" value="GCS2"/>
    <property type="match status" value="1"/>
</dbReference>
<reference evidence="6 7" key="1">
    <citation type="submission" date="2020-08" db="EMBL/GenBank/DDBJ databases">
        <title>Sequencing the genomes of 1000 actinobacteria strains.</title>
        <authorList>
            <person name="Klenk H.-P."/>
        </authorList>
    </citation>
    <scope>NUCLEOTIDE SEQUENCE [LARGE SCALE GENOMIC DNA]</scope>
    <source>
        <strain evidence="6 7">DSM 43149</strain>
    </source>
</reference>
<comment type="caution">
    <text evidence="6">The sequence shown here is derived from an EMBL/GenBank/DDBJ whole genome shotgun (WGS) entry which is preliminary data.</text>
</comment>
<organism evidence="6 7">
    <name type="scientific">Actinoplanes digitatis</name>
    <dbReference type="NCBI Taxonomy" id="1868"/>
    <lineage>
        <taxon>Bacteria</taxon>
        <taxon>Bacillati</taxon>
        <taxon>Actinomycetota</taxon>
        <taxon>Actinomycetes</taxon>
        <taxon>Micromonosporales</taxon>
        <taxon>Micromonosporaceae</taxon>
        <taxon>Actinoplanes</taxon>
    </lineage>
</organism>
<keyword evidence="3" id="KW-0547">Nucleotide-binding</keyword>
<dbReference type="GO" id="GO:0006750">
    <property type="term" value="P:glutathione biosynthetic process"/>
    <property type="evidence" value="ECO:0007669"/>
    <property type="project" value="InterPro"/>
</dbReference>
<dbReference type="InterPro" id="IPR006336">
    <property type="entry name" value="GCS2"/>
</dbReference>
<dbReference type="GO" id="GO:0005524">
    <property type="term" value="F:ATP binding"/>
    <property type="evidence" value="ECO:0007669"/>
    <property type="project" value="UniProtKB-KW"/>
</dbReference>
<name>A0A7W7HXS1_9ACTN</name>
<evidence type="ECO:0000256" key="5">
    <source>
        <dbReference type="ARBA" id="ARBA00048819"/>
    </source>
</evidence>
<comment type="catalytic activity">
    <reaction evidence="5">
        <text>L-cysteine + L-glutamate + ATP = gamma-L-glutamyl-L-cysteine + ADP + phosphate + H(+)</text>
        <dbReference type="Rhea" id="RHEA:13285"/>
        <dbReference type="ChEBI" id="CHEBI:15378"/>
        <dbReference type="ChEBI" id="CHEBI:29985"/>
        <dbReference type="ChEBI" id="CHEBI:30616"/>
        <dbReference type="ChEBI" id="CHEBI:35235"/>
        <dbReference type="ChEBI" id="CHEBI:43474"/>
        <dbReference type="ChEBI" id="CHEBI:58173"/>
        <dbReference type="ChEBI" id="CHEBI:456216"/>
        <dbReference type="EC" id="6.3.2.2"/>
    </reaction>
</comment>
<evidence type="ECO:0000313" key="6">
    <source>
        <dbReference type="EMBL" id="MBB4762707.1"/>
    </source>
</evidence>
<dbReference type="PANTHER" id="PTHR34378:SF1">
    <property type="entry name" value="GLUTAMATE--CYSTEINE LIGASE, CHLOROPLASTIC"/>
    <property type="match status" value="1"/>
</dbReference>
<evidence type="ECO:0000256" key="3">
    <source>
        <dbReference type="ARBA" id="ARBA00022741"/>
    </source>
</evidence>
<keyword evidence="4" id="KW-0067">ATP-binding</keyword>
<dbReference type="Proteomes" id="UP000578112">
    <property type="component" value="Unassembled WGS sequence"/>
</dbReference>
<dbReference type="GO" id="GO:0004357">
    <property type="term" value="F:glutamate-cysteine ligase activity"/>
    <property type="evidence" value="ECO:0007669"/>
    <property type="project" value="UniProtKB-EC"/>
</dbReference>
<dbReference type="PANTHER" id="PTHR34378">
    <property type="entry name" value="GLUTAMATE--CYSTEINE LIGASE, CHLOROPLASTIC"/>
    <property type="match status" value="1"/>
</dbReference>
<accession>A0A7W7HXS1</accession>
<proteinExistence type="predicted"/>
<keyword evidence="2 6" id="KW-0436">Ligase</keyword>
<evidence type="ECO:0000313" key="7">
    <source>
        <dbReference type="Proteomes" id="UP000578112"/>
    </source>
</evidence>
<dbReference type="InterPro" id="IPR035434">
    <property type="entry name" value="GCL_bact_plant"/>
</dbReference>
<dbReference type="SUPFAM" id="SSF55931">
    <property type="entry name" value="Glutamine synthetase/guanido kinase"/>
    <property type="match status" value="1"/>
</dbReference>
<dbReference type="AlphaFoldDB" id="A0A7W7HXS1"/>
<dbReference type="EMBL" id="JACHNH010000001">
    <property type="protein sequence ID" value="MBB4762707.1"/>
    <property type="molecule type" value="Genomic_DNA"/>
</dbReference>
<evidence type="ECO:0000256" key="4">
    <source>
        <dbReference type="ARBA" id="ARBA00022840"/>
    </source>
</evidence>
<evidence type="ECO:0000256" key="2">
    <source>
        <dbReference type="ARBA" id="ARBA00022598"/>
    </source>
</evidence>
<protein>
    <recommendedName>
        <fullName evidence="1">glutamate--cysteine ligase</fullName>
        <ecNumber evidence="1">6.3.2.2</ecNumber>
    </recommendedName>
</protein>
<keyword evidence="7" id="KW-1185">Reference proteome</keyword>
<dbReference type="RefSeq" id="WP_184993995.1">
    <property type="nucleotide sequence ID" value="NZ_BOMK01000006.1"/>
</dbReference>
<sequence length="353" mass="36890">MTSLSESAAERLVADTAFAPGMPGFVGLAVDLLLDEPVPSADPGGTPGERRPLRHGFLTARSARIVTVSGPPSPGIESSAARMTEDLRMSLPLIGASAPDEAAGAAEPGTAGIRVGLEAGVDGAGPYGLGRRWQLAHAVAPVLAAAFANAPLRHGRPTGWRSVRQALRRDLPSAPPGADPRAAWTALVLDSPSGGHTFRELTRRAPADRPGAADLDRHLAALRPPVAARGHLEIDVADRQPGDGWLVPLAVTAALLDDAYAAAEAEHATRPLAGTPRLWERAARDALTDPELAAAARECFVAAYGALARQGVSREIRDAVAAFTERYVLRGRCPADDVLDRVTRATVIEAHVE</sequence>